<dbReference type="Proteomes" id="UP000652761">
    <property type="component" value="Unassembled WGS sequence"/>
</dbReference>
<evidence type="ECO:0000313" key="3">
    <source>
        <dbReference type="Proteomes" id="UP000652761"/>
    </source>
</evidence>
<dbReference type="EMBL" id="NMUH01003030">
    <property type="protein sequence ID" value="MQM03420.1"/>
    <property type="molecule type" value="Genomic_DNA"/>
</dbReference>
<protein>
    <submittedName>
        <fullName evidence="2">Uncharacterized protein</fullName>
    </submittedName>
</protein>
<dbReference type="AlphaFoldDB" id="A0A843WKY7"/>
<evidence type="ECO:0000313" key="2">
    <source>
        <dbReference type="EMBL" id="MQM03420.1"/>
    </source>
</evidence>
<proteinExistence type="predicted"/>
<organism evidence="2 3">
    <name type="scientific">Colocasia esculenta</name>
    <name type="common">Wild taro</name>
    <name type="synonym">Arum esculentum</name>
    <dbReference type="NCBI Taxonomy" id="4460"/>
    <lineage>
        <taxon>Eukaryota</taxon>
        <taxon>Viridiplantae</taxon>
        <taxon>Streptophyta</taxon>
        <taxon>Embryophyta</taxon>
        <taxon>Tracheophyta</taxon>
        <taxon>Spermatophyta</taxon>
        <taxon>Magnoliopsida</taxon>
        <taxon>Liliopsida</taxon>
        <taxon>Araceae</taxon>
        <taxon>Aroideae</taxon>
        <taxon>Colocasieae</taxon>
        <taxon>Colocasia</taxon>
    </lineage>
</organism>
<sequence length="136" mass="14565">MPPAVAAEETSRAEASLSTSRLVSMASWAADGPLELEEVDAGIVGLGGEPDAGSEDGDGEEHGGGAGEAFQRLPLPYVNDEFRIDSILKDFIANENEPAPYIHIRRKRDALGCYSACLATLAEQHPHREIETMACR</sequence>
<dbReference type="OrthoDB" id="422362at2759"/>
<accession>A0A843WKY7</accession>
<name>A0A843WKY7_COLES</name>
<gene>
    <name evidence="2" type="ORF">Taro_036199</name>
</gene>
<feature type="region of interest" description="Disordered" evidence="1">
    <location>
        <begin position="44"/>
        <end position="70"/>
    </location>
</feature>
<evidence type="ECO:0000256" key="1">
    <source>
        <dbReference type="SAM" id="MobiDB-lite"/>
    </source>
</evidence>
<keyword evidence="3" id="KW-1185">Reference proteome</keyword>
<comment type="caution">
    <text evidence="2">The sequence shown here is derived from an EMBL/GenBank/DDBJ whole genome shotgun (WGS) entry which is preliminary data.</text>
</comment>
<reference evidence="2" key="1">
    <citation type="submission" date="2017-07" db="EMBL/GenBank/DDBJ databases">
        <title>Taro Niue Genome Assembly and Annotation.</title>
        <authorList>
            <person name="Atibalentja N."/>
            <person name="Keating K."/>
            <person name="Fields C.J."/>
        </authorList>
    </citation>
    <scope>NUCLEOTIDE SEQUENCE</scope>
    <source>
        <strain evidence="2">Niue_2</strain>
        <tissue evidence="2">Leaf</tissue>
    </source>
</reference>